<keyword evidence="4" id="KW-1185">Reference proteome</keyword>
<evidence type="ECO:0000313" key="3">
    <source>
        <dbReference type="EMBL" id="SHI69267.1"/>
    </source>
</evidence>
<evidence type="ECO:0000313" key="4">
    <source>
        <dbReference type="Proteomes" id="UP000184529"/>
    </source>
</evidence>
<evidence type="ECO:0000259" key="2">
    <source>
        <dbReference type="Pfam" id="PF07811"/>
    </source>
</evidence>
<proteinExistence type="predicted"/>
<dbReference type="STRING" id="1121432.SAMN02745219_00855"/>
<reference evidence="4" key="1">
    <citation type="submission" date="2016-11" db="EMBL/GenBank/DDBJ databases">
        <authorList>
            <person name="Varghese N."/>
            <person name="Submissions S."/>
        </authorList>
    </citation>
    <scope>NUCLEOTIDE SEQUENCE [LARGE SCALE GENOMIC DNA]</scope>
    <source>
        <strain evidence="4">DSM 16057</strain>
    </source>
</reference>
<name>A0A1M6D7R8_9FIRM</name>
<dbReference type="Pfam" id="PF07811">
    <property type="entry name" value="TadE"/>
    <property type="match status" value="1"/>
</dbReference>
<protein>
    <submittedName>
        <fullName evidence="3">TadE-like protein</fullName>
    </submittedName>
</protein>
<dbReference type="AlphaFoldDB" id="A0A1M6D7R8"/>
<dbReference type="Proteomes" id="UP000184529">
    <property type="component" value="Unassembled WGS sequence"/>
</dbReference>
<dbReference type="RefSeq" id="WP_072867525.1">
    <property type="nucleotide sequence ID" value="NZ_FQZM01000009.1"/>
</dbReference>
<organism evidence="3 4">
    <name type="scientific">Desulfofundulus thermosubterraneus DSM 16057</name>
    <dbReference type="NCBI Taxonomy" id="1121432"/>
    <lineage>
        <taxon>Bacteria</taxon>
        <taxon>Bacillati</taxon>
        <taxon>Bacillota</taxon>
        <taxon>Clostridia</taxon>
        <taxon>Eubacteriales</taxon>
        <taxon>Peptococcaceae</taxon>
        <taxon>Desulfofundulus</taxon>
    </lineage>
</organism>
<feature type="transmembrane region" description="Helical" evidence="1">
    <location>
        <begin position="20"/>
        <end position="40"/>
    </location>
</feature>
<keyword evidence="1" id="KW-0812">Transmembrane</keyword>
<feature type="domain" description="TadE-like" evidence="2">
    <location>
        <begin position="12"/>
        <end position="54"/>
    </location>
</feature>
<dbReference type="OrthoDB" id="1683505at2"/>
<gene>
    <name evidence="3" type="ORF">SAMN02745219_00855</name>
</gene>
<dbReference type="InterPro" id="IPR012495">
    <property type="entry name" value="TadE-like_dom"/>
</dbReference>
<keyword evidence="1" id="KW-0472">Membrane</keyword>
<evidence type="ECO:0000256" key="1">
    <source>
        <dbReference type="SAM" id="Phobius"/>
    </source>
</evidence>
<sequence>MPFLPCIGNNRGQAMVELAIVLPVVILILMGIFEFGRVFYAYQMVTNASREGARLAALGRPDSEVVERATAAAGPVGTLEVSISPPPGTRSRGTPVTVTVSTRVEVSIPFFADKSYIVRGSTTMMVE</sequence>
<dbReference type="EMBL" id="FQZM01000009">
    <property type="protein sequence ID" value="SHI69267.1"/>
    <property type="molecule type" value="Genomic_DNA"/>
</dbReference>
<keyword evidence="1" id="KW-1133">Transmembrane helix</keyword>
<accession>A0A1M6D7R8</accession>